<feature type="domain" description="AB hydrolase-1" evidence="1">
    <location>
        <begin position="30"/>
        <end position="267"/>
    </location>
</feature>
<evidence type="ECO:0000259" key="2">
    <source>
        <dbReference type="Pfam" id="PF04101"/>
    </source>
</evidence>
<dbReference type="Gene3D" id="3.40.50.2000">
    <property type="entry name" value="Glycogen Phosphorylase B"/>
    <property type="match status" value="2"/>
</dbReference>
<dbReference type="Gene3D" id="3.40.50.1820">
    <property type="entry name" value="alpha/beta hydrolase"/>
    <property type="match status" value="1"/>
</dbReference>
<dbReference type="SUPFAM" id="SSF53756">
    <property type="entry name" value="UDP-Glycosyltransferase/glycogen phosphorylase"/>
    <property type="match status" value="1"/>
</dbReference>
<dbReference type="PRINTS" id="PR00111">
    <property type="entry name" value="ABHYDROLASE"/>
</dbReference>
<dbReference type="InterPro" id="IPR000073">
    <property type="entry name" value="AB_hydrolase_1"/>
</dbReference>
<dbReference type="InterPro" id="IPR050266">
    <property type="entry name" value="AB_hydrolase_sf"/>
</dbReference>
<dbReference type="GO" id="GO:0016787">
    <property type="term" value="F:hydrolase activity"/>
    <property type="evidence" value="ECO:0007669"/>
    <property type="project" value="UniProtKB-KW"/>
</dbReference>
<sequence length="701" mass="78473">MRAALPQATGTVDRDGVKLHYEIYGEGTRTILFVPTWSLIHSRSWKAQVPYFSEHFRVVTYDPRGNGKSDRPDHPDSYAVDLVIEDVIAVMDATATGSATLVGHSFSSAIAFAVAADWPERVDAVVSTCGWSPIVPPYPHRAAAYAADPPEHPEGWQKYNAAYWVRDYPDFARFFLGKVHNEPHSTKQHEDAVAWAMDGDGEMLKMTMEARDGAVEINEAMYRRVRCPSLVIYGDRDEITPPATSVRIAELTRGELCVRHGGGHGLHARFPAWFNLTMRDFLARHLGTWRPNPPKGAKVVSRPKRVLYLSSPIGLGHARRDLAVTRELRRLHPDLQVDWLAQDPVTRFLAANDETLHPASGRLANESAHIEAEAGEHDLNAFQAIRDMDEILIKNFMVFQDVLEQDCYDLVIADEAWDVDHYWHEHPELKKAQVAWFTDFVGWVPFMDNGPREAFLTTDYNAEMIGHVETHPEVRDRAIFVGGPEDIADLSFGDGLPLMRDWVPKHYEFSDYIIGTHPADFGPRSDLRAEFGYDDGRKTCIVAVGGSGVGAQLIRRILSAYPHAQARIPDLRMIVVTGPRLDPAAFEWPKGVEARAFVPDLDRHLAACDLALVQGGLTTCMELAAAGTPFLYFPLRNHFEQNFHVAARLDRYNAGRRMAYAEATPERIAEAMLQELRAPRIPSPVARNGAQRAAAMLADLL</sequence>
<keyword evidence="3" id="KW-0378">Hydrolase</keyword>
<organism evidence="3 4">
    <name type="scientific">Albidovulum sediminis</name>
    <dbReference type="NCBI Taxonomy" id="3066345"/>
    <lineage>
        <taxon>Bacteria</taxon>
        <taxon>Pseudomonadati</taxon>
        <taxon>Pseudomonadota</taxon>
        <taxon>Alphaproteobacteria</taxon>
        <taxon>Rhodobacterales</taxon>
        <taxon>Paracoccaceae</taxon>
        <taxon>Albidovulum</taxon>
    </lineage>
</organism>
<name>A0ABT2NJ00_9RHOB</name>
<dbReference type="EMBL" id="JAOCQF010000001">
    <property type="protein sequence ID" value="MCT8328898.1"/>
    <property type="molecule type" value="Genomic_DNA"/>
</dbReference>
<dbReference type="SUPFAM" id="SSF53474">
    <property type="entry name" value="alpha/beta-Hydrolases"/>
    <property type="match status" value="1"/>
</dbReference>
<dbReference type="PANTHER" id="PTHR43798">
    <property type="entry name" value="MONOACYLGLYCEROL LIPASE"/>
    <property type="match status" value="1"/>
</dbReference>
<gene>
    <name evidence="3" type="ORF">N5I32_05135</name>
</gene>
<dbReference type="Pfam" id="PF04101">
    <property type="entry name" value="Glyco_tran_28_C"/>
    <property type="match status" value="1"/>
</dbReference>
<dbReference type="InterPro" id="IPR029058">
    <property type="entry name" value="AB_hydrolase_fold"/>
</dbReference>
<keyword evidence="4" id="KW-1185">Reference proteome</keyword>
<comment type="caution">
    <text evidence="3">The sequence shown here is derived from an EMBL/GenBank/DDBJ whole genome shotgun (WGS) entry which is preliminary data.</text>
</comment>
<dbReference type="InterPro" id="IPR007235">
    <property type="entry name" value="Glyco_trans_28_C"/>
</dbReference>
<accession>A0ABT2NJ00</accession>
<protein>
    <submittedName>
        <fullName evidence="3">Alpha/beta fold hydrolase</fullName>
    </submittedName>
</protein>
<reference evidence="4" key="1">
    <citation type="submission" date="2023-07" db="EMBL/GenBank/DDBJ databases">
        <title>Defluviimonas sediminis sp. nov., isolated from mangrove sediment.</title>
        <authorList>
            <person name="Liu L."/>
            <person name="Li J."/>
            <person name="Huang Y."/>
            <person name="Pan J."/>
            <person name="Li M."/>
        </authorList>
    </citation>
    <scope>NUCLEOTIDE SEQUENCE [LARGE SCALE GENOMIC DNA]</scope>
    <source>
        <strain evidence="4">FT324</strain>
    </source>
</reference>
<dbReference type="RefSeq" id="WP_261494320.1">
    <property type="nucleotide sequence ID" value="NZ_JAOCQF010000001.1"/>
</dbReference>
<evidence type="ECO:0000313" key="4">
    <source>
        <dbReference type="Proteomes" id="UP001205601"/>
    </source>
</evidence>
<evidence type="ECO:0000313" key="3">
    <source>
        <dbReference type="EMBL" id="MCT8328898.1"/>
    </source>
</evidence>
<dbReference type="Pfam" id="PF00561">
    <property type="entry name" value="Abhydrolase_1"/>
    <property type="match status" value="1"/>
</dbReference>
<feature type="domain" description="Glycosyl transferase family 28 C-terminal" evidence="2">
    <location>
        <begin position="541"/>
        <end position="689"/>
    </location>
</feature>
<dbReference type="Proteomes" id="UP001205601">
    <property type="component" value="Unassembled WGS sequence"/>
</dbReference>
<evidence type="ECO:0000259" key="1">
    <source>
        <dbReference type="Pfam" id="PF00561"/>
    </source>
</evidence>
<dbReference type="PANTHER" id="PTHR43798:SF33">
    <property type="entry name" value="HYDROLASE, PUTATIVE (AFU_ORTHOLOGUE AFUA_2G14860)-RELATED"/>
    <property type="match status" value="1"/>
</dbReference>
<proteinExistence type="predicted"/>